<evidence type="ECO:0000256" key="6">
    <source>
        <dbReference type="ARBA" id="ARBA00023134"/>
    </source>
</evidence>
<evidence type="ECO:0000256" key="8">
    <source>
        <dbReference type="ARBA" id="ARBA00023288"/>
    </source>
</evidence>
<dbReference type="EMBL" id="BT058103">
    <property type="protein sequence ID" value="ACN09816.1"/>
    <property type="molecule type" value="mRNA"/>
</dbReference>
<dbReference type="Gene3D" id="3.40.50.300">
    <property type="entry name" value="P-loop containing nucleotide triphosphate hydrolases"/>
    <property type="match status" value="1"/>
</dbReference>
<evidence type="ECO:0000256" key="3">
    <source>
        <dbReference type="ARBA" id="ARBA00022448"/>
    </source>
</evidence>
<dbReference type="GO" id="GO:0015031">
    <property type="term" value="P:protein transport"/>
    <property type="evidence" value="ECO:0007669"/>
    <property type="project" value="UniProtKB-KW"/>
</dbReference>
<dbReference type="InterPro" id="IPR005225">
    <property type="entry name" value="Small_GTP-bd"/>
</dbReference>
<dbReference type="InterPro" id="IPR027417">
    <property type="entry name" value="P-loop_NTPase"/>
</dbReference>
<evidence type="ECO:0000256" key="11">
    <source>
        <dbReference type="SAM" id="MobiDB-lite"/>
    </source>
</evidence>
<evidence type="ECO:0000313" key="13">
    <source>
        <dbReference type="EMBL" id="ACN09816.1"/>
    </source>
</evidence>
<evidence type="ECO:0000256" key="10">
    <source>
        <dbReference type="ARBA" id="ARBA00037868"/>
    </source>
</evidence>
<keyword evidence="7" id="KW-0472">Membrane</keyword>
<dbReference type="SMART" id="SM00173">
    <property type="entry name" value="RAS"/>
    <property type="match status" value="1"/>
</dbReference>
<accession>C0H6Z7</accession>
<dbReference type="PANTHER" id="PTHR47978">
    <property type="match status" value="1"/>
</dbReference>
<proteinExistence type="evidence at transcript level"/>
<dbReference type="ExpressionAtlas" id="C0H6Z7">
    <property type="expression patterns" value="baseline and differential"/>
</dbReference>
<dbReference type="PROSITE" id="PS51419">
    <property type="entry name" value="RAB"/>
    <property type="match status" value="1"/>
</dbReference>
<organism evidence="13">
    <name type="scientific">Drosophila melanogaster</name>
    <name type="common">Fruit fly</name>
    <dbReference type="NCBI Taxonomy" id="7227"/>
    <lineage>
        <taxon>Eukaryota</taxon>
        <taxon>Metazoa</taxon>
        <taxon>Ecdysozoa</taxon>
        <taxon>Arthropoda</taxon>
        <taxon>Hexapoda</taxon>
        <taxon>Insecta</taxon>
        <taxon>Pterygota</taxon>
        <taxon>Neoptera</taxon>
        <taxon>Endopterygota</taxon>
        <taxon>Diptera</taxon>
        <taxon>Brachycera</taxon>
        <taxon>Muscomorpha</taxon>
        <taxon>Ephydroidea</taxon>
        <taxon>Drosophilidae</taxon>
        <taxon>Drosophila</taxon>
        <taxon>Sophophora</taxon>
    </lineage>
</organism>
<dbReference type="GO" id="GO:0012505">
    <property type="term" value="C:endomembrane system"/>
    <property type="evidence" value="ECO:0007669"/>
    <property type="project" value="UniProtKB-SubCell"/>
</dbReference>
<dbReference type="HOGENOM" id="CLU_041217_10_2_1"/>
<dbReference type="NCBIfam" id="TIGR00231">
    <property type="entry name" value="small_GTP"/>
    <property type="match status" value="1"/>
</dbReference>
<dbReference type="PRINTS" id="PR00449">
    <property type="entry name" value="RASTRNSFRMNG"/>
</dbReference>
<dbReference type="SMART" id="SM00175">
    <property type="entry name" value="RAB"/>
    <property type="match status" value="1"/>
</dbReference>
<dbReference type="Pfam" id="PF00071">
    <property type="entry name" value="Ras"/>
    <property type="match status" value="1"/>
</dbReference>
<evidence type="ECO:0000256" key="5">
    <source>
        <dbReference type="ARBA" id="ARBA00022927"/>
    </source>
</evidence>
<feature type="compositionally biased region" description="Polar residues" evidence="11">
    <location>
        <begin position="234"/>
        <end position="243"/>
    </location>
</feature>
<keyword evidence="5" id="KW-0653">Protein transport</keyword>
<keyword evidence="6" id="KW-0342">GTP-binding</keyword>
<dbReference type="SMART" id="SM00174">
    <property type="entry name" value="RHO"/>
    <property type="match status" value="1"/>
</dbReference>
<dbReference type="CDD" id="cd04123">
    <property type="entry name" value="Rab21"/>
    <property type="match status" value="1"/>
</dbReference>
<dbReference type="SUPFAM" id="SSF52540">
    <property type="entry name" value="P-loop containing nucleoside triphosphate hydrolases"/>
    <property type="match status" value="1"/>
</dbReference>
<dbReference type="GO" id="GO:0005525">
    <property type="term" value="F:GTP binding"/>
    <property type="evidence" value="ECO:0007669"/>
    <property type="project" value="UniProtKB-KW"/>
</dbReference>
<evidence type="ECO:0000256" key="7">
    <source>
        <dbReference type="ARBA" id="ARBA00023136"/>
    </source>
</evidence>
<dbReference type="PROSITE" id="PS51420">
    <property type="entry name" value="RHO"/>
    <property type="match status" value="1"/>
</dbReference>
<evidence type="ECO:0000256" key="2">
    <source>
        <dbReference type="ARBA" id="ARBA00014900"/>
    </source>
</evidence>
<dbReference type="InterPro" id="IPR041833">
    <property type="entry name" value="Rab21"/>
</dbReference>
<dbReference type="GO" id="GO:0003924">
    <property type="term" value="F:GTPase activity"/>
    <property type="evidence" value="ECO:0007669"/>
    <property type="project" value="InterPro"/>
</dbReference>
<dbReference type="Bgee" id="FBgn0039966">
    <property type="expression patterns" value="Expressed in adult anterior midgut class I enteroendocrine cell in adult midgut (Drosophila) and 133 other cell types or tissues"/>
</dbReference>
<keyword evidence="9" id="KW-0636">Prenylation</keyword>
<comment type="similarity">
    <text evidence="1">Belongs to the small GTPase superfamily. Rab family.</text>
</comment>
<keyword evidence="4" id="KW-0547">Nucleotide-binding</keyword>
<comment type="subcellular location">
    <subcellularLocation>
        <location evidence="10">Endomembrane system</location>
        <topology evidence="10">Lipid-anchor</topology>
    </subcellularLocation>
</comment>
<sequence length="263" mass="29723">PHWRSRKNLIFSITSCFFFVFPCPLKTDAYQGRTPSYWETTMSSSRTRNGPTLNFKAVLLGEGCVGKTSLVLRYMEDRFNAQHLSTLQASFVSRKMSLEDGRRAQLNIWDTAGQERFHALGPIYYRGSDGALLVYDITDRDSFQKVKSWVRELRQMRGTEIALIIVGNKTDLEEQRAVTHDEALQYARTVGAQYVETSAKENEGVAELFELLTQLMLEQLSQRQPDASPLRLQNPDTDNLNNSDDSEAPDPGDPAGQRSCCGI</sequence>
<dbReference type="FunFam" id="3.40.50.300:FF:000550">
    <property type="entry name" value="ras-related protein Rab-21"/>
    <property type="match status" value="1"/>
</dbReference>
<dbReference type="PROSITE" id="PS51421">
    <property type="entry name" value="RAS"/>
    <property type="match status" value="1"/>
</dbReference>
<feature type="chain" id="PRO_5002896747" description="Ras-related protein Rab-21" evidence="12">
    <location>
        <begin position="30"/>
        <end position="263"/>
    </location>
</feature>
<name>C0H6Z7_DROME</name>
<evidence type="ECO:0000256" key="1">
    <source>
        <dbReference type="ARBA" id="ARBA00006270"/>
    </source>
</evidence>
<feature type="non-terminal residue" evidence="13">
    <location>
        <position position="1"/>
    </location>
</feature>
<reference evidence="13" key="1">
    <citation type="submission" date="2009-02" db="EMBL/GenBank/DDBJ databases">
        <authorList>
            <person name="Carlson J."/>
            <person name="Booth B."/>
            <person name="Frise E."/>
            <person name="Park S."/>
            <person name="Wan K."/>
            <person name="Yu C."/>
            <person name="Celniker S."/>
        </authorList>
    </citation>
    <scope>NUCLEOTIDE SEQUENCE</scope>
    <source>
        <strain evidence="13">Berkeley</strain>
    </source>
</reference>
<evidence type="ECO:0000256" key="4">
    <source>
        <dbReference type="ARBA" id="ARBA00022741"/>
    </source>
</evidence>
<evidence type="ECO:0000256" key="12">
    <source>
        <dbReference type="SAM" id="SignalP"/>
    </source>
</evidence>
<evidence type="ECO:0000256" key="9">
    <source>
        <dbReference type="ARBA" id="ARBA00023289"/>
    </source>
</evidence>
<dbReference type="InterPro" id="IPR001806">
    <property type="entry name" value="Small_GTPase"/>
</dbReference>
<feature type="signal peptide" evidence="12">
    <location>
        <begin position="1"/>
        <end position="29"/>
    </location>
</feature>
<keyword evidence="8" id="KW-0449">Lipoprotein</keyword>
<dbReference type="VEuPathDB" id="VectorBase:FBgn0039966"/>
<feature type="region of interest" description="Disordered" evidence="11">
    <location>
        <begin position="224"/>
        <end position="263"/>
    </location>
</feature>
<gene>
    <name evidence="13" type="primary">Rab21-RC</name>
</gene>
<protein>
    <recommendedName>
        <fullName evidence="2">Ras-related protein Rab-21</fullName>
    </recommendedName>
</protein>
<keyword evidence="3" id="KW-0813">Transport</keyword>
<keyword evidence="12" id="KW-0732">Signal</keyword>
<dbReference type="SMART" id="SM00176">
    <property type="entry name" value="RAN"/>
    <property type="match status" value="1"/>
</dbReference>
<dbReference type="OrthoDB" id="63533at2759"/>
<dbReference type="GO" id="GO:0032482">
    <property type="term" value="P:Rab protein signal transduction"/>
    <property type="evidence" value="ECO:0007669"/>
    <property type="project" value="InterPro"/>
</dbReference>
<dbReference type="AlphaFoldDB" id="C0H6Z7"/>